<reference evidence="5" key="1">
    <citation type="submission" date="2015-07" db="EMBL/GenBank/DDBJ databases">
        <title>Draft genome sequence of Streptomyces sp. CMAA 1322, a bacterium isolated from Caatinga biome, from dry forest semiarid of Brazil.</title>
        <authorList>
            <person name="Santos S.N."/>
            <person name="Gacesa R."/>
            <person name="Taketani R.G."/>
            <person name="Long P.F."/>
            <person name="Melo I.S."/>
        </authorList>
    </citation>
    <scope>NUCLEOTIDE SEQUENCE [LARGE SCALE GENOMIC DNA]</scope>
    <source>
        <strain evidence="5">CMAA 1322</strain>
    </source>
</reference>
<protein>
    <recommendedName>
        <fullName evidence="2">HTH cro/C1-type domain-containing protein</fullName>
    </recommendedName>
</protein>
<gene>
    <name evidence="4" type="ORF">AC230_00805</name>
    <name evidence="3" type="ORF">AC230_11160</name>
</gene>
<dbReference type="STRING" id="1678637.AC230_00805"/>
<sequence>MVGGLTRSRPPRDLARDPETWPHALIDDPAAAVVQDIARTLATTLADQGRSLRRAAEGSGVNRQAIADLIAGRCWPDIATVARLENFLAVTLYPPGGGMRRTHGKQPFRPPASAAEGATK</sequence>
<evidence type="ECO:0000313" key="5">
    <source>
        <dbReference type="Proteomes" id="UP000037288"/>
    </source>
</evidence>
<name>A0A0K9XGH1_9ACTN</name>
<dbReference type="InterPro" id="IPR001387">
    <property type="entry name" value="Cro/C1-type_HTH"/>
</dbReference>
<dbReference type="PATRIC" id="fig|1678637.3.peg.170"/>
<reference evidence="3" key="2">
    <citation type="submission" date="2015-07" db="EMBL/GenBank/DDBJ databases">
        <title>MeaNS - Measles Nucleotide Surveillance Program.</title>
        <authorList>
            <person name="Tran T."/>
            <person name="Druce J."/>
        </authorList>
    </citation>
    <scope>NUCLEOTIDE SEQUENCE</scope>
    <source>
        <strain evidence="3">CMAA 1322</strain>
    </source>
</reference>
<organism evidence="3 5">
    <name type="scientific">Streptomyces caatingaensis</name>
    <dbReference type="NCBI Taxonomy" id="1678637"/>
    <lineage>
        <taxon>Bacteria</taxon>
        <taxon>Bacillati</taxon>
        <taxon>Actinomycetota</taxon>
        <taxon>Actinomycetes</taxon>
        <taxon>Kitasatosporales</taxon>
        <taxon>Streptomycetaceae</taxon>
        <taxon>Streptomyces</taxon>
    </lineage>
</organism>
<feature type="compositionally biased region" description="Basic and acidic residues" evidence="1">
    <location>
        <begin position="10"/>
        <end position="20"/>
    </location>
</feature>
<evidence type="ECO:0000313" key="3">
    <source>
        <dbReference type="EMBL" id="KNB52490.1"/>
    </source>
</evidence>
<feature type="region of interest" description="Disordered" evidence="1">
    <location>
        <begin position="98"/>
        <end position="120"/>
    </location>
</feature>
<dbReference type="EMBL" id="LFXA01000001">
    <property type="protein sequence ID" value="KNB54445.1"/>
    <property type="molecule type" value="Genomic_DNA"/>
</dbReference>
<accession>A0A0K9XGH1</accession>
<keyword evidence="5" id="KW-1185">Reference proteome</keyword>
<dbReference type="GO" id="GO:0003677">
    <property type="term" value="F:DNA binding"/>
    <property type="evidence" value="ECO:0007669"/>
    <property type="project" value="InterPro"/>
</dbReference>
<dbReference type="Pfam" id="PF01381">
    <property type="entry name" value="HTH_3"/>
    <property type="match status" value="1"/>
</dbReference>
<proteinExistence type="predicted"/>
<dbReference type="Proteomes" id="UP000037288">
    <property type="component" value="Unassembled WGS sequence"/>
</dbReference>
<dbReference type="InterPro" id="IPR010982">
    <property type="entry name" value="Lambda_DNA-bd_dom_sf"/>
</dbReference>
<evidence type="ECO:0000256" key="1">
    <source>
        <dbReference type="SAM" id="MobiDB-lite"/>
    </source>
</evidence>
<evidence type="ECO:0000259" key="2">
    <source>
        <dbReference type="Pfam" id="PF01381"/>
    </source>
</evidence>
<dbReference type="EMBL" id="LFXA01000005">
    <property type="protein sequence ID" value="KNB52490.1"/>
    <property type="molecule type" value="Genomic_DNA"/>
</dbReference>
<dbReference type="SUPFAM" id="SSF47413">
    <property type="entry name" value="lambda repressor-like DNA-binding domains"/>
    <property type="match status" value="1"/>
</dbReference>
<feature type="domain" description="HTH cro/C1-type" evidence="2">
    <location>
        <begin position="48"/>
        <end position="92"/>
    </location>
</feature>
<dbReference type="AlphaFoldDB" id="A0A0K9XGH1"/>
<evidence type="ECO:0000313" key="4">
    <source>
        <dbReference type="EMBL" id="KNB54445.1"/>
    </source>
</evidence>
<feature type="region of interest" description="Disordered" evidence="1">
    <location>
        <begin position="1"/>
        <end position="21"/>
    </location>
</feature>
<comment type="caution">
    <text evidence="3">The sequence shown here is derived from an EMBL/GenBank/DDBJ whole genome shotgun (WGS) entry which is preliminary data.</text>
</comment>